<keyword evidence="4" id="KW-1185">Reference proteome</keyword>
<feature type="compositionally biased region" description="Acidic residues" evidence="1">
    <location>
        <begin position="14"/>
        <end position="23"/>
    </location>
</feature>
<comment type="caution">
    <text evidence="2">The sequence shown here is derived from an EMBL/GenBank/DDBJ whole genome shotgun (WGS) entry which is preliminary data.</text>
</comment>
<evidence type="ECO:0000313" key="2">
    <source>
        <dbReference type="EMBL" id="ORZ04151.1"/>
    </source>
</evidence>
<protein>
    <submittedName>
        <fullName evidence="2">Uncharacterized protein</fullName>
    </submittedName>
</protein>
<sequence>MSSQALNAKKEKEEVDDGTEDDIERQKQQAQNVLGLTAKADLKFNRLAPCLLSRIIETFLLMCSNGLPRMSLTKGIFYECTTMVSMDFYKAATPRLWKQPNVINKKMKELFLTCIFSMVCQNDITLSP</sequence>
<evidence type="ECO:0000313" key="3">
    <source>
        <dbReference type="EMBL" id="ORZ04468.1"/>
    </source>
</evidence>
<proteinExistence type="predicted"/>
<evidence type="ECO:0000256" key="1">
    <source>
        <dbReference type="SAM" id="MobiDB-lite"/>
    </source>
</evidence>
<evidence type="ECO:0000313" key="4">
    <source>
        <dbReference type="Proteomes" id="UP000193560"/>
    </source>
</evidence>
<organism evidence="2 4">
    <name type="scientific">Absidia repens</name>
    <dbReference type="NCBI Taxonomy" id="90262"/>
    <lineage>
        <taxon>Eukaryota</taxon>
        <taxon>Fungi</taxon>
        <taxon>Fungi incertae sedis</taxon>
        <taxon>Mucoromycota</taxon>
        <taxon>Mucoromycotina</taxon>
        <taxon>Mucoromycetes</taxon>
        <taxon>Mucorales</taxon>
        <taxon>Cunninghamellaceae</taxon>
        <taxon>Absidia</taxon>
    </lineage>
</organism>
<dbReference type="EMBL" id="MCGE01000053">
    <property type="protein sequence ID" value="ORZ04151.1"/>
    <property type="molecule type" value="Genomic_DNA"/>
</dbReference>
<accession>A0A1X2HWW1</accession>
<name>A0A1X2HWW1_9FUNG</name>
<dbReference type="AlphaFoldDB" id="A0A1X2HWW1"/>
<dbReference type="Proteomes" id="UP000193560">
    <property type="component" value="Unassembled WGS sequence"/>
</dbReference>
<dbReference type="EMBL" id="MCGE01000050">
    <property type="protein sequence ID" value="ORZ04468.1"/>
    <property type="molecule type" value="Genomic_DNA"/>
</dbReference>
<gene>
    <name evidence="3" type="ORF">BCR42DRAFT_197983</name>
    <name evidence="2" type="ORF">BCR42DRAFT_200104</name>
</gene>
<feature type="region of interest" description="Disordered" evidence="1">
    <location>
        <begin position="1"/>
        <end position="26"/>
    </location>
</feature>
<reference evidence="2 4" key="1">
    <citation type="submission" date="2016-07" db="EMBL/GenBank/DDBJ databases">
        <title>Pervasive Adenine N6-methylation of Active Genes in Fungi.</title>
        <authorList>
            <consortium name="DOE Joint Genome Institute"/>
            <person name="Mondo S.J."/>
            <person name="Dannebaum R.O."/>
            <person name="Kuo R.C."/>
            <person name="Labutti K."/>
            <person name="Haridas S."/>
            <person name="Kuo A."/>
            <person name="Salamov A."/>
            <person name="Ahrendt S.R."/>
            <person name="Lipzen A."/>
            <person name="Sullivan W."/>
            <person name="Andreopoulos W.B."/>
            <person name="Clum A."/>
            <person name="Lindquist E."/>
            <person name="Daum C."/>
            <person name="Ramamoorthy G.K."/>
            <person name="Gryganskyi A."/>
            <person name="Culley D."/>
            <person name="Magnuson J.K."/>
            <person name="James T.Y."/>
            <person name="O'Malley M.A."/>
            <person name="Stajich J.E."/>
            <person name="Spatafora J.W."/>
            <person name="Visel A."/>
            <person name="Grigoriev I.V."/>
        </authorList>
    </citation>
    <scope>NUCLEOTIDE SEQUENCE [LARGE SCALE GENOMIC DNA]</scope>
    <source>
        <strain evidence="2 4">NRRL 1336</strain>
    </source>
</reference>